<gene>
    <name evidence="3" type="ORF">COLO4_37095</name>
</gene>
<name>A0A1R3G3F3_9ROSI</name>
<evidence type="ECO:0000313" key="3">
    <source>
        <dbReference type="EMBL" id="OMO52587.1"/>
    </source>
</evidence>
<dbReference type="OrthoDB" id="1751421at2759"/>
<dbReference type="InterPro" id="IPR046349">
    <property type="entry name" value="C1-like_sf"/>
</dbReference>
<reference evidence="4" key="1">
    <citation type="submission" date="2013-09" db="EMBL/GenBank/DDBJ databases">
        <title>Corchorus olitorius genome sequencing.</title>
        <authorList>
            <person name="Alam M."/>
            <person name="Haque M.S."/>
            <person name="Islam M.S."/>
            <person name="Emdad E.M."/>
            <person name="Islam M.M."/>
            <person name="Ahmed B."/>
            <person name="Halim A."/>
            <person name="Hossen Q.M.M."/>
            <person name="Hossain M.Z."/>
            <person name="Ahmed R."/>
            <person name="Khan M.M."/>
            <person name="Islam R."/>
            <person name="Rashid M.M."/>
            <person name="Khan S.A."/>
            <person name="Rahman M.S."/>
            <person name="Alam M."/>
            <person name="Yahiya A.S."/>
            <person name="Khan M.S."/>
            <person name="Azam M.S."/>
            <person name="Haque T."/>
            <person name="Lashkar M.Z.H."/>
            <person name="Akhand A.I."/>
            <person name="Morshed G."/>
            <person name="Roy S."/>
            <person name="Uddin K.S."/>
            <person name="Rabeya T."/>
            <person name="Hossain A.S."/>
            <person name="Chowdhury A."/>
            <person name="Snigdha A.R."/>
            <person name="Mortoza M.S."/>
            <person name="Matin S.A."/>
            <person name="Hoque S.M.E."/>
            <person name="Islam M.K."/>
            <person name="Roy D.K."/>
            <person name="Haider R."/>
            <person name="Moosa M.M."/>
            <person name="Elias S.M."/>
            <person name="Hasan A.M."/>
            <person name="Jahan S."/>
            <person name="Shafiuddin M."/>
            <person name="Mahmood N."/>
            <person name="Shommy N.S."/>
        </authorList>
    </citation>
    <scope>NUCLEOTIDE SEQUENCE [LARGE SCALE GENOMIC DNA]</scope>
    <source>
        <strain evidence="4">cv. O-4</strain>
    </source>
</reference>
<keyword evidence="1" id="KW-0677">Repeat</keyword>
<dbReference type="PANTHER" id="PTHR46288">
    <property type="entry name" value="PHORBOL-ESTER/DAG-TYPE DOMAIN-CONTAINING PROTEIN"/>
    <property type="match status" value="1"/>
</dbReference>
<sequence>MEGKSSINHFLHSHPLTLAEEVYHKSLCNGCEKSLSPGPFYGCTIGNCKFYLHQTCTELPKEIQHFFHPCPLVLDTLSYFKCDACFEYGSGFSYGCRRCSFDMHVECAQRPTGDEDGDCKDIIQHFTHGHPLTLVGWESEERFASGVWY</sequence>
<evidence type="ECO:0000259" key="2">
    <source>
        <dbReference type="Pfam" id="PF03107"/>
    </source>
</evidence>
<evidence type="ECO:0000256" key="1">
    <source>
        <dbReference type="ARBA" id="ARBA00022737"/>
    </source>
</evidence>
<protein>
    <submittedName>
        <fullName evidence="3">C1-like protein</fullName>
    </submittedName>
</protein>
<organism evidence="3 4">
    <name type="scientific">Corchorus olitorius</name>
    <dbReference type="NCBI Taxonomy" id="93759"/>
    <lineage>
        <taxon>Eukaryota</taxon>
        <taxon>Viridiplantae</taxon>
        <taxon>Streptophyta</taxon>
        <taxon>Embryophyta</taxon>
        <taxon>Tracheophyta</taxon>
        <taxon>Spermatophyta</taxon>
        <taxon>Magnoliopsida</taxon>
        <taxon>eudicotyledons</taxon>
        <taxon>Gunneridae</taxon>
        <taxon>Pentapetalae</taxon>
        <taxon>rosids</taxon>
        <taxon>malvids</taxon>
        <taxon>Malvales</taxon>
        <taxon>Malvaceae</taxon>
        <taxon>Grewioideae</taxon>
        <taxon>Apeibeae</taxon>
        <taxon>Corchorus</taxon>
    </lineage>
</organism>
<dbReference type="EMBL" id="AWUE01023834">
    <property type="protein sequence ID" value="OMO52587.1"/>
    <property type="molecule type" value="Genomic_DNA"/>
</dbReference>
<dbReference type="AlphaFoldDB" id="A0A1R3G3F3"/>
<dbReference type="STRING" id="93759.A0A1R3G3F3"/>
<dbReference type="InterPro" id="IPR004146">
    <property type="entry name" value="DC1"/>
</dbReference>
<feature type="domain" description="DC1" evidence="2">
    <location>
        <begin position="10"/>
        <end position="56"/>
    </location>
</feature>
<dbReference type="SUPFAM" id="SSF57889">
    <property type="entry name" value="Cysteine-rich domain"/>
    <property type="match status" value="1"/>
</dbReference>
<dbReference type="Pfam" id="PF03107">
    <property type="entry name" value="C1_2"/>
    <property type="match status" value="2"/>
</dbReference>
<dbReference type="PANTHER" id="PTHR46288:SF27">
    <property type="entry name" value="CYSTEINE_HISTIDINE-RICH C1 DOMAIN FAMILY PROTEIN"/>
    <property type="match status" value="1"/>
</dbReference>
<keyword evidence="4" id="KW-1185">Reference proteome</keyword>
<comment type="caution">
    <text evidence="3">The sequence shown here is derived from an EMBL/GenBank/DDBJ whole genome shotgun (WGS) entry which is preliminary data.</text>
</comment>
<proteinExistence type="predicted"/>
<dbReference type="Proteomes" id="UP000187203">
    <property type="component" value="Unassembled WGS sequence"/>
</dbReference>
<accession>A0A1R3G3F3</accession>
<feature type="domain" description="DC1" evidence="2">
    <location>
        <begin position="66"/>
        <end position="108"/>
    </location>
</feature>
<evidence type="ECO:0000313" key="4">
    <source>
        <dbReference type="Proteomes" id="UP000187203"/>
    </source>
</evidence>
<feature type="non-terminal residue" evidence="3">
    <location>
        <position position="149"/>
    </location>
</feature>